<dbReference type="InParanoid" id="A0A5F8GKP8"/>
<evidence type="ECO:0000313" key="3">
    <source>
        <dbReference type="Proteomes" id="UP000002280"/>
    </source>
</evidence>
<evidence type="ECO:0000313" key="2">
    <source>
        <dbReference type="Ensembl" id="ENSMODP00000048044.1"/>
    </source>
</evidence>
<dbReference type="Pfam" id="PF19445">
    <property type="entry name" value="eIF3h_C"/>
    <property type="match status" value="1"/>
</dbReference>
<organism evidence="2 3">
    <name type="scientific">Monodelphis domestica</name>
    <name type="common">Gray short-tailed opossum</name>
    <dbReference type="NCBI Taxonomy" id="13616"/>
    <lineage>
        <taxon>Eukaryota</taxon>
        <taxon>Metazoa</taxon>
        <taxon>Chordata</taxon>
        <taxon>Craniata</taxon>
        <taxon>Vertebrata</taxon>
        <taxon>Euteleostomi</taxon>
        <taxon>Mammalia</taxon>
        <taxon>Metatheria</taxon>
        <taxon>Didelphimorphia</taxon>
        <taxon>Didelphidae</taxon>
        <taxon>Monodelphis</taxon>
    </lineage>
</organism>
<protein>
    <recommendedName>
        <fullName evidence="1">eIF3h C-terminal domain-containing protein</fullName>
    </recommendedName>
</protein>
<dbReference type="STRING" id="13616.ENSMODP00000048044"/>
<dbReference type="GeneTree" id="ENSGT00940000170327"/>
<reference evidence="2 3" key="1">
    <citation type="journal article" date="2007" name="Nature">
        <title>Genome of the marsupial Monodelphis domestica reveals innovation in non-coding sequences.</title>
        <authorList>
            <person name="Mikkelsen T.S."/>
            <person name="Wakefield M.J."/>
            <person name="Aken B."/>
            <person name="Amemiya C.T."/>
            <person name="Chang J.L."/>
            <person name="Duke S."/>
            <person name="Garber M."/>
            <person name="Gentles A.J."/>
            <person name="Goodstadt L."/>
            <person name="Heger A."/>
            <person name="Jurka J."/>
            <person name="Kamal M."/>
            <person name="Mauceli E."/>
            <person name="Searle S.M."/>
            <person name="Sharpe T."/>
            <person name="Baker M.L."/>
            <person name="Batzer M.A."/>
            <person name="Benos P.V."/>
            <person name="Belov K."/>
            <person name="Clamp M."/>
            <person name="Cook A."/>
            <person name="Cuff J."/>
            <person name="Das R."/>
            <person name="Davidow L."/>
            <person name="Deakin J.E."/>
            <person name="Fazzari M.J."/>
            <person name="Glass J.L."/>
            <person name="Grabherr M."/>
            <person name="Greally J.M."/>
            <person name="Gu W."/>
            <person name="Hore T.A."/>
            <person name="Huttley G.A."/>
            <person name="Kleber M."/>
            <person name="Jirtle R.L."/>
            <person name="Koina E."/>
            <person name="Lee J.T."/>
            <person name="Mahony S."/>
            <person name="Marra M.A."/>
            <person name="Miller R.D."/>
            <person name="Nicholls R.D."/>
            <person name="Oda M."/>
            <person name="Papenfuss A.T."/>
            <person name="Parra Z.E."/>
            <person name="Pollock D.D."/>
            <person name="Ray D.A."/>
            <person name="Schein J.E."/>
            <person name="Speed T.P."/>
            <person name="Thompson K."/>
            <person name="VandeBerg J.L."/>
            <person name="Wade C.M."/>
            <person name="Walker J.A."/>
            <person name="Waters P.D."/>
            <person name="Webber C."/>
            <person name="Weidman J.R."/>
            <person name="Xie X."/>
            <person name="Zody M.C."/>
            <person name="Baldwin J."/>
            <person name="Abdouelleil A."/>
            <person name="Abdulkadir J."/>
            <person name="Abebe A."/>
            <person name="Abera B."/>
            <person name="Abreu J."/>
            <person name="Acer S.C."/>
            <person name="Aftuck L."/>
            <person name="Alexander A."/>
            <person name="An P."/>
            <person name="Anderson E."/>
            <person name="Anderson S."/>
            <person name="Arachi H."/>
            <person name="Azer M."/>
            <person name="Bachantsang P."/>
            <person name="Barry A."/>
            <person name="Bayul T."/>
            <person name="Berlin A."/>
            <person name="Bessette D."/>
            <person name="Bloom T."/>
            <person name="Bloom T."/>
            <person name="Boguslavskiy L."/>
            <person name="Bonnet C."/>
            <person name="Boukhgalter B."/>
            <person name="Bourzgui I."/>
            <person name="Brown A."/>
            <person name="Cahill P."/>
            <person name="Channer S."/>
            <person name="Cheshatsang Y."/>
            <person name="Chuda L."/>
            <person name="Citroen M."/>
            <person name="Collymore A."/>
            <person name="Cooke P."/>
            <person name="Costello M."/>
            <person name="D'Aco K."/>
            <person name="Daza R."/>
            <person name="De Haan G."/>
            <person name="DeGray S."/>
            <person name="DeMaso C."/>
            <person name="Dhargay N."/>
            <person name="Dooley K."/>
            <person name="Dooley E."/>
            <person name="Doricent M."/>
            <person name="Dorje P."/>
            <person name="Dorjee K."/>
            <person name="Dupes A."/>
            <person name="Elong R."/>
            <person name="Falk J."/>
            <person name="Farina A."/>
            <person name="Faro S."/>
            <person name="Ferguson D."/>
            <person name="Fisher S."/>
            <person name="Foley C.D."/>
            <person name="Franke A."/>
            <person name="Friedrich D."/>
            <person name="Gadbois L."/>
            <person name="Gearin G."/>
            <person name="Gearin C.R."/>
            <person name="Giannoukos G."/>
            <person name="Goode T."/>
            <person name="Graham J."/>
            <person name="Grandbois E."/>
            <person name="Grewal S."/>
            <person name="Gyaltsen K."/>
            <person name="Hafez N."/>
            <person name="Hagos B."/>
            <person name="Hall J."/>
            <person name="Henson C."/>
            <person name="Hollinger A."/>
            <person name="Honan T."/>
            <person name="Huard M.D."/>
            <person name="Hughes L."/>
            <person name="Hurhula B."/>
            <person name="Husby M.E."/>
            <person name="Kamat A."/>
            <person name="Kanga B."/>
            <person name="Kashin S."/>
            <person name="Khazanovich D."/>
            <person name="Kisner P."/>
            <person name="Lance K."/>
            <person name="Lara M."/>
            <person name="Lee W."/>
            <person name="Lennon N."/>
            <person name="Letendre F."/>
            <person name="LeVine R."/>
            <person name="Lipovsky A."/>
            <person name="Liu X."/>
            <person name="Liu J."/>
            <person name="Liu S."/>
            <person name="Lokyitsang T."/>
            <person name="Lokyitsang Y."/>
            <person name="Lubonja R."/>
            <person name="Lui A."/>
            <person name="MacDonald P."/>
            <person name="Magnisalis V."/>
            <person name="Maru K."/>
            <person name="Matthews C."/>
            <person name="McCusker W."/>
            <person name="McDonough S."/>
            <person name="Mehta T."/>
            <person name="Meldrim J."/>
            <person name="Meneus L."/>
            <person name="Mihai O."/>
            <person name="Mihalev A."/>
            <person name="Mihova T."/>
            <person name="Mittelman R."/>
            <person name="Mlenga V."/>
            <person name="Montmayeur A."/>
            <person name="Mulrain L."/>
            <person name="Navidi A."/>
            <person name="Naylor J."/>
            <person name="Negash T."/>
            <person name="Nguyen T."/>
            <person name="Nguyen N."/>
            <person name="Nicol R."/>
            <person name="Norbu C."/>
            <person name="Norbu N."/>
            <person name="Novod N."/>
            <person name="O'Neill B."/>
            <person name="Osman S."/>
            <person name="Markiewicz E."/>
            <person name="Oyono O.L."/>
            <person name="Patti C."/>
            <person name="Phunkhang P."/>
            <person name="Pierre F."/>
            <person name="Priest M."/>
            <person name="Raghuraman S."/>
            <person name="Rege F."/>
            <person name="Reyes R."/>
            <person name="Rise C."/>
            <person name="Rogov P."/>
            <person name="Ross K."/>
            <person name="Ryan E."/>
            <person name="Settipalli S."/>
            <person name="Shea T."/>
            <person name="Sherpa N."/>
            <person name="Shi L."/>
            <person name="Shih D."/>
            <person name="Sparrow T."/>
            <person name="Spaulding J."/>
            <person name="Stalker J."/>
            <person name="Stange-Thomann N."/>
            <person name="Stavropoulos S."/>
            <person name="Stone C."/>
            <person name="Strader C."/>
            <person name="Tesfaye S."/>
            <person name="Thomson T."/>
            <person name="Thoulutsang Y."/>
            <person name="Thoulutsang D."/>
            <person name="Topham K."/>
            <person name="Topping I."/>
            <person name="Tsamla T."/>
            <person name="Vassiliev H."/>
            <person name="Vo A."/>
            <person name="Wangchuk T."/>
            <person name="Wangdi T."/>
            <person name="Weiand M."/>
            <person name="Wilkinson J."/>
            <person name="Wilson A."/>
            <person name="Yadav S."/>
            <person name="Young G."/>
            <person name="Yu Q."/>
            <person name="Zembek L."/>
            <person name="Zhong D."/>
            <person name="Zimmer A."/>
            <person name="Zwirko Z."/>
            <person name="Jaffe D.B."/>
            <person name="Alvarez P."/>
            <person name="Brockman W."/>
            <person name="Butler J."/>
            <person name="Chin C."/>
            <person name="Gnerre S."/>
            <person name="MacCallum I."/>
            <person name="Graves J.A."/>
            <person name="Ponting C.P."/>
            <person name="Breen M."/>
            <person name="Samollow P.B."/>
            <person name="Lander E.S."/>
            <person name="Lindblad-Toh K."/>
        </authorList>
    </citation>
    <scope>NUCLEOTIDE SEQUENCE [LARGE SCALE GENOMIC DNA]</scope>
</reference>
<dbReference type="OMA" id="PQPPVWM"/>
<evidence type="ECO:0000259" key="1">
    <source>
        <dbReference type="Pfam" id="PF19445"/>
    </source>
</evidence>
<dbReference type="Proteomes" id="UP000002280">
    <property type="component" value="Chromosome 3"/>
</dbReference>
<proteinExistence type="predicted"/>
<dbReference type="Ensembl" id="ENSMODT00000077907.1">
    <property type="protein sequence ID" value="ENSMODP00000048044.1"/>
    <property type="gene ID" value="ENSMODG00000050166.1"/>
</dbReference>
<accession>A0A5F8GKP8</accession>
<reference evidence="2" key="3">
    <citation type="submission" date="2025-09" db="UniProtKB">
        <authorList>
            <consortium name="Ensembl"/>
        </authorList>
    </citation>
    <scope>IDENTIFICATION</scope>
</reference>
<sequence length="67" mass="7901">YWPPKTGTYASSTQDISKYFKLPQPPVWMDSLLITDQINTYCQNIKKFIAQNLGKLLMTQFLHEYNK</sequence>
<name>A0A5F8GKP8_MONDO</name>
<dbReference type="InterPro" id="IPR045810">
    <property type="entry name" value="eIF3h_C"/>
</dbReference>
<keyword evidence="3" id="KW-1185">Reference proteome</keyword>
<reference evidence="2" key="2">
    <citation type="submission" date="2025-08" db="UniProtKB">
        <authorList>
            <consortium name="Ensembl"/>
        </authorList>
    </citation>
    <scope>IDENTIFICATION</scope>
</reference>
<dbReference type="AlphaFoldDB" id="A0A5F8GKP8"/>
<feature type="domain" description="eIF3h C-terminal" evidence="1">
    <location>
        <begin position="13"/>
        <end position="64"/>
    </location>
</feature>